<evidence type="ECO:0000256" key="4">
    <source>
        <dbReference type="ARBA" id="ARBA00022771"/>
    </source>
</evidence>
<evidence type="ECO:0000313" key="10">
    <source>
        <dbReference type="EMBL" id="KAF2097230.1"/>
    </source>
</evidence>
<name>A0A9P4IDF2_9PEZI</name>
<dbReference type="Proteomes" id="UP000799772">
    <property type="component" value="Unassembled WGS sequence"/>
</dbReference>
<keyword evidence="5" id="KW-0862">Zinc</keyword>
<evidence type="ECO:0000256" key="5">
    <source>
        <dbReference type="ARBA" id="ARBA00022833"/>
    </source>
</evidence>
<evidence type="ECO:0000256" key="7">
    <source>
        <dbReference type="ARBA" id="ARBA00023136"/>
    </source>
</evidence>
<dbReference type="PROSITE" id="PS51292">
    <property type="entry name" value="ZF_RING_CH"/>
    <property type="match status" value="1"/>
</dbReference>
<dbReference type="EMBL" id="ML978128">
    <property type="protein sequence ID" value="KAF2097230.1"/>
    <property type="molecule type" value="Genomic_DNA"/>
</dbReference>
<dbReference type="GO" id="GO:0016020">
    <property type="term" value="C:membrane"/>
    <property type="evidence" value="ECO:0007669"/>
    <property type="project" value="UniProtKB-SubCell"/>
</dbReference>
<evidence type="ECO:0000256" key="6">
    <source>
        <dbReference type="ARBA" id="ARBA00022989"/>
    </source>
</evidence>
<comment type="caution">
    <text evidence="10">The sequence shown here is derived from an EMBL/GenBank/DDBJ whole genome shotgun (WGS) entry which is preliminary data.</text>
</comment>
<dbReference type="Gene3D" id="3.30.40.10">
    <property type="entry name" value="Zinc/RING finger domain, C3HC4 (zinc finger)"/>
    <property type="match status" value="1"/>
</dbReference>
<evidence type="ECO:0000256" key="2">
    <source>
        <dbReference type="ARBA" id="ARBA00022692"/>
    </source>
</evidence>
<keyword evidence="7" id="KW-0472">Membrane</keyword>
<keyword evidence="4" id="KW-0863">Zinc-finger</keyword>
<dbReference type="PANTHER" id="PTHR46283">
    <property type="entry name" value="E3 UBIQUITIN-PROTEIN LIGASE MARCH5"/>
    <property type="match status" value="1"/>
</dbReference>
<feature type="compositionally biased region" description="Polar residues" evidence="8">
    <location>
        <begin position="20"/>
        <end position="38"/>
    </location>
</feature>
<dbReference type="SMART" id="SM00744">
    <property type="entry name" value="RINGv"/>
    <property type="match status" value="1"/>
</dbReference>
<keyword evidence="11" id="KW-1185">Reference proteome</keyword>
<reference evidence="10" key="1">
    <citation type="journal article" date="2020" name="Stud. Mycol.">
        <title>101 Dothideomycetes genomes: a test case for predicting lifestyles and emergence of pathogens.</title>
        <authorList>
            <person name="Haridas S."/>
            <person name="Albert R."/>
            <person name="Binder M."/>
            <person name="Bloem J."/>
            <person name="Labutti K."/>
            <person name="Salamov A."/>
            <person name="Andreopoulos B."/>
            <person name="Baker S."/>
            <person name="Barry K."/>
            <person name="Bills G."/>
            <person name="Bluhm B."/>
            <person name="Cannon C."/>
            <person name="Castanera R."/>
            <person name="Culley D."/>
            <person name="Daum C."/>
            <person name="Ezra D."/>
            <person name="Gonzalez J."/>
            <person name="Henrissat B."/>
            <person name="Kuo A."/>
            <person name="Liang C."/>
            <person name="Lipzen A."/>
            <person name="Lutzoni F."/>
            <person name="Magnuson J."/>
            <person name="Mondo S."/>
            <person name="Nolan M."/>
            <person name="Ohm R."/>
            <person name="Pangilinan J."/>
            <person name="Park H.-J."/>
            <person name="Ramirez L."/>
            <person name="Alfaro M."/>
            <person name="Sun H."/>
            <person name="Tritt A."/>
            <person name="Yoshinaga Y."/>
            <person name="Zwiers L.-H."/>
            <person name="Turgeon B."/>
            <person name="Goodwin S."/>
            <person name="Spatafora J."/>
            <person name="Crous P."/>
            <person name="Grigoriev I."/>
        </authorList>
    </citation>
    <scope>NUCLEOTIDE SEQUENCE</scope>
    <source>
        <strain evidence="10">CBS 133067</strain>
    </source>
</reference>
<dbReference type="InterPro" id="IPR013083">
    <property type="entry name" value="Znf_RING/FYVE/PHD"/>
</dbReference>
<keyword evidence="6" id="KW-1133">Transmembrane helix</keyword>
<evidence type="ECO:0000259" key="9">
    <source>
        <dbReference type="PROSITE" id="PS51292"/>
    </source>
</evidence>
<feature type="region of interest" description="Disordered" evidence="8">
    <location>
        <begin position="1"/>
        <end position="73"/>
    </location>
</feature>
<keyword evidence="3" id="KW-0479">Metal-binding</keyword>
<keyword evidence="2" id="KW-0812">Transmembrane</keyword>
<feature type="region of interest" description="Disordered" evidence="8">
    <location>
        <begin position="351"/>
        <end position="402"/>
    </location>
</feature>
<evidence type="ECO:0000256" key="8">
    <source>
        <dbReference type="SAM" id="MobiDB-lite"/>
    </source>
</evidence>
<dbReference type="AlphaFoldDB" id="A0A9P4IDF2"/>
<feature type="compositionally biased region" description="Basic and acidic residues" evidence="8">
    <location>
        <begin position="356"/>
        <end position="367"/>
    </location>
</feature>
<comment type="subcellular location">
    <subcellularLocation>
        <location evidence="1">Membrane</location>
        <topology evidence="1">Multi-pass membrane protein</topology>
    </subcellularLocation>
</comment>
<evidence type="ECO:0000256" key="1">
    <source>
        <dbReference type="ARBA" id="ARBA00004141"/>
    </source>
</evidence>
<feature type="domain" description="RING-CH-type" evidence="9">
    <location>
        <begin position="76"/>
        <end position="150"/>
    </location>
</feature>
<protein>
    <recommendedName>
        <fullName evidence="9">RING-CH-type domain-containing protein</fullName>
    </recommendedName>
</protein>
<sequence length="519" mass="57561">MASIPPRHASQRRSSPPEAESSQAQLPRTNSEAISETSDGFEKLILDRAGEKSTEPVADEEVHHEAEASAVSNRQINEEDVRKCWICFSDETEDTPMSSEWRSPCPCALVAHEECLLDWIADMQAPNSRQRAGSSREVRCPQCKSRIYVSQPQSLIVEAVRKVNDVVGDLVLPWGGVLLLETIHSASYVHGAMSIIAVFGEADAKRILQPLTEVVTTRSVLSHLREHWRLHLGIPLIPSVLILSRTGGSLADSLLPIIPVLFFATSAPSEDLLPTTWPPSATMTFALLPYVRSAYNAYLDLVWGKWEKQWLKEVLPRSTRPDNDADGGDVELEEDGDVLEIDVDIVEEWEENEEVHEEHQREQEQRQGEQQQPQIPPQMDAPGEDAPPLQDGNAAPADRPVRHREARRWDIALSGILDTVLGALAFPGIAAAMGGLLKLALPRSLTRFVPGQSGKPTGLLQTRWGRTVVGGCLFVALKDAIILYARWRVAQNHRQRKIRNYDKVAKKVLDAPGHTGITL</sequence>
<dbReference type="OrthoDB" id="5817083at2759"/>
<dbReference type="SUPFAM" id="SSF57850">
    <property type="entry name" value="RING/U-box"/>
    <property type="match status" value="1"/>
</dbReference>
<dbReference type="InterPro" id="IPR011016">
    <property type="entry name" value="Znf_RING-CH"/>
</dbReference>
<evidence type="ECO:0000256" key="3">
    <source>
        <dbReference type="ARBA" id="ARBA00022723"/>
    </source>
</evidence>
<proteinExistence type="predicted"/>
<gene>
    <name evidence="10" type="ORF">NA57DRAFT_41279</name>
</gene>
<dbReference type="Pfam" id="PF12906">
    <property type="entry name" value="RINGv"/>
    <property type="match status" value="1"/>
</dbReference>
<dbReference type="GO" id="GO:0008270">
    <property type="term" value="F:zinc ion binding"/>
    <property type="evidence" value="ECO:0007669"/>
    <property type="project" value="UniProtKB-KW"/>
</dbReference>
<feature type="compositionally biased region" description="Basic and acidic residues" evidence="8">
    <location>
        <begin position="40"/>
        <end position="67"/>
    </location>
</feature>
<accession>A0A9P4IDF2</accession>
<organism evidence="10 11">
    <name type="scientific">Rhizodiscina lignyota</name>
    <dbReference type="NCBI Taxonomy" id="1504668"/>
    <lineage>
        <taxon>Eukaryota</taxon>
        <taxon>Fungi</taxon>
        <taxon>Dikarya</taxon>
        <taxon>Ascomycota</taxon>
        <taxon>Pezizomycotina</taxon>
        <taxon>Dothideomycetes</taxon>
        <taxon>Pleosporomycetidae</taxon>
        <taxon>Aulographales</taxon>
        <taxon>Rhizodiscinaceae</taxon>
        <taxon>Rhizodiscina</taxon>
    </lineage>
</organism>
<evidence type="ECO:0000313" key="11">
    <source>
        <dbReference type="Proteomes" id="UP000799772"/>
    </source>
</evidence>